<comment type="caution">
    <text evidence="3">The sequence shown here is derived from an EMBL/GenBank/DDBJ whole genome shotgun (WGS) entry which is preliminary data.</text>
</comment>
<organism evidence="3 4">
    <name type="scientific">Bradyrhizobium jicamae</name>
    <dbReference type="NCBI Taxonomy" id="280332"/>
    <lineage>
        <taxon>Bacteria</taxon>
        <taxon>Pseudomonadati</taxon>
        <taxon>Pseudomonadota</taxon>
        <taxon>Alphaproteobacteria</taxon>
        <taxon>Hyphomicrobiales</taxon>
        <taxon>Nitrobacteraceae</taxon>
        <taxon>Bradyrhizobium</taxon>
    </lineage>
</organism>
<dbReference type="SMART" id="SM00448">
    <property type="entry name" value="REC"/>
    <property type="match status" value="1"/>
</dbReference>
<proteinExistence type="predicted"/>
<dbReference type="RefSeq" id="WP_212399241.1">
    <property type="nucleotide sequence ID" value="NZ_JAFCJH010000032.1"/>
</dbReference>
<feature type="domain" description="Response regulatory" evidence="2">
    <location>
        <begin position="15"/>
        <end position="126"/>
    </location>
</feature>
<evidence type="ECO:0000313" key="4">
    <source>
        <dbReference type="Proteomes" id="UP001315278"/>
    </source>
</evidence>
<dbReference type="InterPro" id="IPR001789">
    <property type="entry name" value="Sig_transdc_resp-reg_receiver"/>
</dbReference>
<keyword evidence="1" id="KW-0597">Phosphoprotein</keyword>
<dbReference type="SUPFAM" id="SSF52172">
    <property type="entry name" value="CheY-like"/>
    <property type="match status" value="1"/>
</dbReference>
<evidence type="ECO:0000259" key="2">
    <source>
        <dbReference type="PROSITE" id="PS50110"/>
    </source>
</evidence>
<keyword evidence="4" id="KW-1185">Reference proteome</keyword>
<accession>A0ABS5FQ33</accession>
<reference evidence="4" key="1">
    <citation type="journal article" date="2021" name="ISME J.">
        <title>Evolutionary origin and ecological implication of a unique nif island in free-living Bradyrhizobium lineages.</title>
        <authorList>
            <person name="Tao J."/>
        </authorList>
    </citation>
    <scope>NUCLEOTIDE SEQUENCE [LARGE SCALE GENOMIC DNA]</scope>
    <source>
        <strain evidence="4">SZCCT0434</strain>
    </source>
</reference>
<gene>
    <name evidence="3" type="ORF">JQ615_26365</name>
</gene>
<dbReference type="Proteomes" id="UP001315278">
    <property type="component" value="Unassembled WGS sequence"/>
</dbReference>
<dbReference type="Gene3D" id="3.40.50.2300">
    <property type="match status" value="1"/>
</dbReference>
<feature type="modified residue" description="4-aspartylphosphate" evidence="1">
    <location>
        <position position="66"/>
    </location>
</feature>
<name>A0ABS5FQ33_9BRAD</name>
<dbReference type="PROSITE" id="PS50110">
    <property type="entry name" value="RESPONSE_REGULATORY"/>
    <property type="match status" value="1"/>
</dbReference>
<evidence type="ECO:0000313" key="3">
    <source>
        <dbReference type="EMBL" id="MBR0798918.1"/>
    </source>
</evidence>
<dbReference type="InterPro" id="IPR011006">
    <property type="entry name" value="CheY-like_superfamily"/>
</dbReference>
<evidence type="ECO:0000256" key="1">
    <source>
        <dbReference type="PROSITE-ProRule" id="PRU00169"/>
    </source>
</evidence>
<sequence>MSPLLRDDVPLSGRRVLVVEDEYFLADEVGRELRALGADIAGPAADIDDAYRLLNDGGILDGAVLDVNLREVMVFPIARELRARNVPFVFTSGYDAIVVGKEFQAVPLWEKPFNVRAMVHRLTDMILQS</sequence>
<dbReference type="EMBL" id="JAFCJH010000032">
    <property type="protein sequence ID" value="MBR0798918.1"/>
    <property type="molecule type" value="Genomic_DNA"/>
</dbReference>
<protein>
    <submittedName>
        <fullName evidence="3">Response regulator</fullName>
    </submittedName>
</protein>